<sequence>MKFRGILLDINDNYVLLFNCENYREIRLWNTYQNVANRDDISIGNVYQFRDERILRRRKNDMEELVDVKVRNGDVFLKIFALTPSTNVQESPYSTAPVSDKVYQRYRGCVYSPQLGMLEDPDNILRNIRGYNEGEYALVRVEYYPSDENDEKVFRVVKGYSRAEYLGPERVSPWHQEENGDDVYHEREMEIRRVLGCWYQHVVNDHRKHKFSMRRYRHRLTFSSVTATQLQRILGPIRARDDGEKVELPVSFRFDRQMFEREEDHSLPRDQRRIKADAHFWNETIGKVDIPQGVALQIVQKADDIRDQTRRRTIIVKVYVKLVDDYIQRAQMVKNPMVAFFKVDHVRGFYDKKDRLIQDV</sequence>
<comment type="caution">
    <text evidence="3">The sequence shown here is derived from an EMBL/GenBank/DDBJ whole genome shotgun (WGS) entry which is preliminary data.</text>
</comment>
<dbReference type="OrthoDB" id="5908467at2759"/>
<name>A0A2G5SCW7_9PELO</name>
<evidence type="ECO:0000313" key="4">
    <source>
        <dbReference type="Proteomes" id="UP000230233"/>
    </source>
</evidence>
<feature type="domain" description="DUF7038" evidence="1">
    <location>
        <begin position="72"/>
        <end position="177"/>
    </location>
</feature>
<organism evidence="3 4">
    <name type="scientific">Caenorhabditis nigoni</name>
    <dbReference type="NCBI Taxonomy" id="1611254"/>
    <lineage>
        <taxon>Eukaryota</taxon>
        <taxon>Metazoa</taxon>
        <taxon>Ecdysozoa</taxon>
        <taxon>Nematoda</taxon>
        <taxon>Chromadorea</taxon>
        <taxon>Rhabditida</taxon>
        <taxon>Rhabditina</taxon>
        <taxon>Rhabditomorpha</taxon>
        <taxon>Rhabditoidea</taxon>
        <taxon>Rhabditidae</taxon>
        <taxon>Peloderinae</taxon>
        <taxon>Caenorhabditis</taxon>
    </lineage>
</organism>
<dbReference type="InterPro" id="IPR055466">
    <property type="entry name" value="DUF7038"/>
</dbReference>
<dbReference type="EMBL" id="PDUG01000016">
    <property type="protein sequence ID" value="PIC12925.1"/>
    <property type="molecule type" value="Genomic_DNA"/>
</dbReference>
<dbReference type="InterPro" id="IPR055468">
    <property type="entry name" value="DUF7040"/>
</dbReference>
<evidence type="ECO:0000259" key="1">
    <source>
        <dbReference type="Pfam" id="PF23047"/>
    </source>
</evidence>
<accession>A0A2G5SCW7</accession>
<dbReference type="AlphaFoldDB" id="A0A2G5SCW7"/>
<dbReference type="Pfam" id="PF23051">
    <property type="entry name" value="DUF7040"/>
    <property type="match status" value="1"/>
</dbReference>
<gene>
    <name evidence="3" type="ORF">B9Z55_028028</name>
</gene>
<dbReference type="Proteomes" id="UP000230233">
    <property type="component" value="Unassembled WGS sequence"/>
</dbReference>
<dbReference type="Pfam" id="PF23047">
    <property type="entry name" value="DUF7038"/>
    <property type="match status" value="1"/>
</dbReference>
<keyword evidence="4" id="KW-1185">Reference proteome</keyword>
<reference evidence="4" key="1">
    <citation type="submission" date="2017-10" db="EMBL/GenBank/DDBJ databases">
        <title>Rapid genome shrinkage in a self-fertile nematode reveals novel sperm competition proteins.</title>
        <authorList>
            <person name="Yin D."/>
            <person name="Schwarz E.M."/>
            <person name="Thomas C.G."/>
            <person name="Felde R.L."/>
            <person name="Korf I.F."/>
            <person name="Cutter A.D."/>
            <person name="Schartner C.M."/>
            <person name="Ralston E.J."/>
            <person name="Meyer B.J."/>
            <person name="Haag E.S."/>
        </authorList>
    </citation>
    <scope>NUCLEOTIDE SEQUENCE [LARGE SCALE GENOMIC DNA]</scope>
    <source>
        <strain evidence="4">JU1422</strain>
    </source>
</reference>
<proteinExistence type="predicted"/>
<feature type="domain" description="DUF7040" evidence="2">
    <location>
        <begin position="246"/>
        <end position="349"/>
    </location>
</feature>
<protein>
    <submittedName>
        <fullName evidence="3">Uncharacterized protein</fullName>
    </submittedName>
</protein>
<evidence type="ECO:0000259" key="2">
    <source>
        <dbReference type="Pfam" id="PF23051"/>
    </source>
</evidence>
<evidence type="ECO:0000313" key="3">
    <source>
        <dbReference type="EMBL" id="PIC12925.1"/>
    </source>
</evidence>